<dbReference type="OrthoDB" id="9811281at2"/>
<name>A0A220VFP1_9GAMM</name>
<keyword evidence="3" id="KW-1185">Reference proteome</keyword>
<organism evidence="2 3">
    <name type="scientific">Paraphotobacterium marinum</name>
    <dbReference type="NCBI Taxonomy" id="1755811"/>
    <lineage>
        <taxon>Bacteria</taxon>
        <taxon>Pseudomonadati</taxon>
        <taxon>Pseudomonadota</taxon>
        <taxon>Gammaproteobacteria</taxon>
        <taxon>Vibrionales</taxon>
        <taxon>Vibrionaceae</taxon>
        <taxon>Paraphotobacterium</taxon>
    </lineage>
</organism>
<proteinExistence type="predicted"/>
<dbReference type="KEGG" id="pmai:CF386_07025"/>
<evidence type="ECO:0000256" key="1">
    <source>
        <dbReference type="SAM" id="MobiDB-lite"/>
    </source>
</evidence>
<evidence type="ECO:0000313" key="2">
    <source>
        <dbReference type="EMBL" id="ASK78763.1"/>
    </source>
</evidence>
<sequence length="1212" mass="135473">MKRKLMFYFVVLILPQLGITSYADVLMLGAEKNPQGNYSLLQKYSTSNLQNQDHLSANNITFEIDNYTGTFQSDLNEGNPRFIIYAWSIPFHQNLNATVTYKYSDGAPIQCTYTIKPENFNNYSNRLTDTWGFDYAGISRPLTISRYSLTNDDFPYDTNHFFTNSCTGNLRDMKNGSITISLSGQQDLFIHPSTLTGNPLINPHLYNEVYDGNISRVELPFVSPNSKVTADSKSYDKDIAPILCSSQSSNTWRCPTKITLPDPKRDLVREEKIFSDYYQQKGFGSCGSCHVGGGLDLALLGFSDADIGRRASDPHIEGHDIVDGSFNPQIDGKKETDADIKKDIIDYISRLREKQGITEPGQLIDPARFRAFQPRFLVLGTNDNLHTICYPGLNSCNNTATGLITENTSTTTDPLTGAQLDQTAEQLTRDLTFGAYLSGQTFNFPANGGNYTIDISKDEPAAQISHGLMIMNPTELSNDSIINLQTKAKQMANQLLKVDAQLLRNPIPNPRWGEDDFFWQNKQFISNDPAINPSFNKMLPFLPMMNNNMADWTQLQTSFTNEPSLNNLWNLYNSLNYSVTDKYMNELLPVGSYSNSFSQLSAFNFMNMVSEAQLLSTWMLADHSELMPSPTSDQVHSSQQDAENDVHYDSISKNTALYRNLTVTRIPMWRVGSYLVQNGSQHPFDYSFGNSGKICTGEDPGDDCYMSFPTYVYDHTLKNTSDESTELPHNNSIMEADWQFIGRLADPSYNTFAASNAETTGDYANKLISKAHNNAYPIAAAFYTVTKPFVDRAENKNYQFDIANTSTGQGIWASNRVYAIWEHNYQIPNFWVINSANKYVHMSNWCENEYPVGIDGVTQQSQQNICTYANNLVVNTYKMALLNTLSELQQSSSARVFDRKQTYGSMLEMYGVLYDYFVTQKMSSPTFNNTTSVRYVSDQDMQNFKQVITEIHDLLAAKNSDGTYKIPNELTPKLSSSNGGGNLIAYSPELTDTVDNSGLICVDGKSGFQCMKSNLDSSISNTFSDVDPNSPTPPSGNCNPPVVNSKTVNEKGDVVLSWNQDKDANSFTVYSYNGTSILQNKNVTSFTDTSTEGKNPPFSYYLQTMCNNGSDSEKEVVNVNSSPTPPVTVCNPPNVNQNYINANGDVVLSWGQDNNAISYKVYNYNGKDTLQHSNATSYTDTSTEGKNPPFSYQLQTICNGKQSGLEQININN</sequence>
<accession>A0A220VFP1</accession>
<dbReference type="EMBL" id="CP022355">
    <property type="protein sequence ID" value="ASK78763.1"/>
    <property type="molecule type" value="Genomic_DNA"/>
</dbReference>
<protein>
    <submittedName>
        <fullName evidence="2">Uncharacterized protein</fullName>
    </submittedName>
</protein>
<dbReference type="RefSeq" id="WP_089073671.1">
    <property type="nucleotide sequence ID" value="NZ_CBCSAM010000001.1"/>
</dbReference>
<dbReference type="AlphaFoldDB" id="A0A220VFP1"/>
<dbReference type="Proteomes" id="UP000242175">
    <property type="component" value="Chromosome large"/>
</dbReference>
<feature type="region of interest" description="Disordered" evidence="1">
    <location>
        <begin position="1021"/>
        <end position="1041"/>
    </location>
</feature>
<evidence type="ECO:0000313" key="3">
    <source>
        <dbReference type="Proteomes" id="UP000242175"/>
    </source>
</evidence>
<reference evidence="2 3" key="1">
    <citation type="journal article" date="2016" name="Int. J. Syst. Evol. Microbiol.">
        <title>Paraphotobacterium marinum gen. nov., sp. nov., a member of the family Vibrionaceae, isolated from surface seawater.</title>
        <authorList>
            <person name="Huang Z."/>
            <person name="Dong C."/>
            <person name="Shao Z."/>
        </authorList>
    </citation>
    <scope>NUCLEOTIDE SEQUENCE [LARGE SCALE GENOMIC DNA]</scope>
    <source>
        <strain evidence="2 3">NSCS20N07D</strain>
    </source>
</reference>
<gene>
    <name evidence="2" type="ORF">CF386_07025</name>
</gene>